<feature type="domain" description="DUF7638" evidence="1">
    <location>
        <begin position="5"/>
        <end position="102"/>
    </location>
</feature>
<dbReference type="EMBL" id="AABGVJ010000003">
    <property type="protein sequence ID" value="EAH4373371.1"/>
    <property type="molecule type" value="Genomic_DNA"/>
</dbReference>
<organism evidence="3 4">
    <name type="scientific">Listeria monocytogenes</name>
    <dbReference type="NCBI Taxonomy" id="1639"/>
    <lineage>
        <taxon>Bacteria</taxon>
        <taxon>Bacillati</taxon>
        <taxon>Bacillota</taxon>
        <taxon>Bacilli</taxon>
        <taxon>Bacillales</taxon>
        <taxon>Listeriaceae</taxon>
        <taxon>Listeria</taxon>
    </lineage>
</organism>
<evidence type="ECO:0000313" key="4">
    <source>
        <dbReference type="Proteomes" id="UP000540417"/>
    </source>
</evidence>
<dbReference type="InterPro" id="IPR056055">
    <property type="entry name" value="DUF7638"/>
</dbReference>
<name>A0A7U7YJH4_LISMN</name>
<dbReference type="RefSeq" id="WP_149122134.1">
    <property type="nucleotide sequence ID" value="NZ_VTKQ01000003.1"/>
</dbReference>
<accession>A0A7U7YJH4</accession>
<evidence type="ECO:0000259" key="1">
    <source>
        <dbReference type="Pfam" id="PF24644"/>
    </source>
</evidence>
<feature type="domain" description="DUF7638" evidence="1">
    <location>
        <begin position="136"/>
        <end position="235"/>
    </location>
</feature>
<comment type="caution">
    <text evidence="3">The sequence shown here is derived from an EMBL/GenBank/DDBJ whole genome shotgun (WGS) entry which is preliminary data.</text>
</comment>
<feature type="domain" description="DUF7639" evidence="2">
    <location>
        <begin position="240"/>
        <end position="296"/>
    </location>
</feature>
<dbReference type="Proteomes" id="UP000540417">
    <property type="component" value="Unassembled WGS sequence"/>
</dbReference>
<reference evidence="3 4" key="1">
    <citation type="submission" date="2019-04" db="EMBL/GenBank/DDBJ databases">
        <authorList>
            <consortium name="GenomeTrakr: Next Generation Sequencing Network for Food Pathogen Tracability"/>
        </authorList>
    </citation>
    <scope>NUCLEOTIDE SEQUENCE [LARGE SCALE GENOMIC DNA]</scope>
    <source>
        <strain evidence="3 4">LS1419</strain>
    </source>
</reference>
<dbReference type="Pfam" id="PF24644">
    <property type="entry name" value="DUF7638"/>
    <property type="match status" value="2"/>
</dbReference>
<dbReference type="Pfam" id="PF24645">
    <property type="entry name" value="DUF7639"/>
    <property type="match status" value="1"/>
</dbReference>
<gene>
    <name evidence="3" type="ORF">E5H26_11755</name>
</gene>
<dbReference type="AlphaFoldDB" id="A0A7U7YJH4"/>
<proteinExistence type="predicted"/>
<sequence length="302" mass="34911">MEVYYKRMIEGTAIPAIIHNMEYYLISMPVFEDGSMDCWERINLKGLQNKLASNRLVTSIPEGKSINIHGLGTYTIHGARWQHTPKTYYKFVYENVRNMNHKMINLFNETSEQKQKWENHNVAWSTNANPYKVAGEVGYDVIDGSSTQVLYHSENEMILTALVIYEDGTFFLEETKSTHSLDEIEKMFSSGVLASKVSGIFTMVIPNLATLTVLADYQTSSYSKFKEIKDLAAKITKTKTSLEICRESYYHYLTHPSEITRESLRKAYEAVPKHQRIYLGDMDSKDTDYIRIIYNPNDKREV</sequence>
<evidence type="ECO:0000259" key="2">
    <source>
        <dbReference type="Pfam" id="PF24645"/>
    </source>
</evidence>
<protein>
    <submittedName>
        <fullName evidence="3">Uncharacterized protein</fullName>
    </submittedName>
</protein>
<evidence type="ECO:0000313" key="3">
    <source>
        <dbReference type="EMBL" id="EAH4373371.1"/>
    </source>
</evidence>
<dbReference type="InterPro" id="IPR056056">
    <property type="entry name" value="DUF7639"/>
</dbReference>